<comment type="similarity">
    <text evidence="1 6">Belongs to the ArgJ family.</text>
</comment>
<evidence type="ECO:0000256" key="5">
    <source>
        <dbReference type="ARBA" id="ARBA00023315"/>
    </source>
</evidence>
<dbReference type="Gene3D" id="3.10.20.340">
    <property type="entry name" value="ArgJ beta chain, C-terminal domain"/>
    <property type="match status" value="1"/>
</dbReference>
<evidence type="ECO:0000256" key="2">
    <source>
        <dbReference type="ARBA" id="ARBA00011475"/>
    </source>
</evidence>
<evidence type="ECO:0000313" key="8">
    <source>
        <dbReference type="Proteomes" id="UP001589865"/>
    </source>
</evidence>
<accession>A0ABV6JSW0</accession>
<keyword evidence="6" id="KW-0028">Amino-acid biosynthesis</keyword>
<reference evidence="7 8" key="1">
    <citation type="submission" date="2024-09" db="EMBL/GenBank/DDBJ databases">
        <authorList>
            <person name="Sun Q."/>
            <person name="Mori K."/>
        </authorList>
    </citation>
    <scope>NUCLEOTIDE SEQUENCE [LARGE SCALE GENOMIC DNA]</scope>
    <source>
        <strain evidence="7 8">TBRC 5777</strain>
    </source>
</reference>
<dbReference type="PANTHER" id="PTHR23100">
    <property type="entry name" value="ARGININE BIOSYNTHESIS BIFUNCTIONAL PROTEIN ARGJ"/>
    <property type="match status" value="1"/>
</dbReference>
<feature type="binding site" evidence="6">
    <location>
        <position position="283"/>
    </location>
    <ligand>
        <name>substrate</name>
    </ligand>
</feature>
<keyword evidence="8" id="KW-1185">Reference proteome</keyword>
<evidence type="ECO:0000256" key="3">
    <source>
        <dbReference type="ARBA" id="ARBA00022679"/>
    </source>
</evidence>
<evidence type="ECO:0000256" key="1">
    <source>
        <dbReference type="ARBA" id="ARBA00006774"/>
    </source>
</evidence>
<gene>
    <name evidence="6 7" type="primary">argJ</name>
    <name evidence="7" type="ORF">ACFFGY_11170</name>
</gene>
<dbReference type="InterPro" id="IPR002813">
    <property type="entry name" value="Arg_biosynth_ArgJ"/>
</dbReference>
<dbReference type="PANTHER" id="PTHR23100:SF0">
    <property type="entry name" value="ARGININE BIOSYNTHESIS BIFUNCTIONAL PROTEIN ARGJ, MITOCHONDRIAL"/>
    <property type="match status" value="1"/>
</dbReference>
<feature type="site" description="Cleavage; by autolysis" evidence="6">
    <location>
        <begin position="195"/>
        <end position="196"/>
    </location>
</feature>
<dbReference type="CDD" id="cd02152">
    <property type="entry name" value="OAT"/>
    <property type="match status" value="1"/>
</dbReference>
<feature type="binding site" evidence="6">
    <location>
        <position position="406"/>
    </location>
    <ligand>
        <name>substrate</name>
    </ligand>
</feature>
<feature type="chain" id="PRO_5044926678" description="Arginine biosynthesis bifunctional protein ArgJ alpha chain" evidence="6">
    <location>
        <begin position="1"/>
        <end position="195"/>
    </location>
</feature>
<comment type="catalytic activity">
    <reaction evidence="6">
        <text>N(2)-acetyl-L-ornithine + L-glutamate = N-acetyl-L-glutamate + L-ornithine</text>
        <dbReference type="Rhea" id="RHEA:15349"/>
        <dbReference type="ChEBI" id="CHEBI:29985"/>
        <dbReference type="ChEBI" id="CHEBI:44337"/>
        <dbReference type="ChEBI" id="CHEBI:46911"/>
        <dbReference type="ChEBI" id="CHEBI:57805"/>
        <dbReference type="EC" id="2.3.1.35"/>
    </reaction>
</comment>
<comment type="pathway">
    <text evidence="6">Amino-acid biosynthesis; L-arginine biosynthesis; N(2)-acetyl-L-ornithine from L-glutamate: step 1/4.</text>
</comment>
<feature type="binding site" evidence="6">
    <location>
        <position position="196"/>
    </location>
    <ligand>
        <name>substrate</name>
    </ligand>
</feature>
<dbReference type="EC" id="2.3.1.35" evidence="6"/>
<dbReference type="InterPro" id="IPR042195">
    <property type="entry name" value="ArgJ_beta_C"/>
</dbReference>
<protein>
    <recommendedName>
        <fullName evidence="6">Arginine biosynthesis bifunctional protein ArgJ</fullName>
    </recommendedName>
    <domain>
        <recommendedName>
            <fullName evidence="6">Glutamate N-acetyltransferase</fullName>
            <ecNumber evidence="6">2.3.1.35</ecNumber>
        </recommendedName>
        <alternativeName>
            <fullName evidence="6">Ornithine acetyltransferase</fullName>
            <shortName evidence="6">OATase</shortName>
        </alternativeName>
        <alternativeName>
            <fullName evidence="6">Ornithine transacetylase</fullName>
        </alternativeName>
    </domain>
    <domain>
        <recommendedName>
            <fullName evidence="6">Amino-acid acetyltransferase</fullName>
            <ecNumber evidence="6">2.3.1.1</ecNumber>
        </recommendedName>
        <alternativeName>
            <fullName evidence="6">N-acetylglutamate synthase</fullName>
            <shortName evidence="6">AGSase</shortName>
        </alternativeName>
    </domain>
    <component>
        <recommendedName>
            <fullName evidence="6">Arginine biosynthesis bifunctional protein ArgJ alpha chain</fullName>
        </recommendedName>
    </component>
    <component>
        <recommendedName>
            <fullName evidence="6">Arginine biosynthesis bifunctional protein ArgJ beta chain</fullName>
        </recommendedName>
    </component>
</protein>
<evidence type="ECO:0000256" key="6">
    <source>
        <dbReference type="HAMAP-Rule" id="MF_01106"/>
    </source>
</evidence>
<dbReference type="GO" id="GO:0004358">
    <property type="term" value="F:L-glutamate N-acetyltransferase activity, acting on acetyl-L-ornithine as donor"/>
    <property type="evidence" value="ECO:0007669"/>
    <property type="project" value="UniProtKB-EC"/>
</dbReference>
<keyword evidence="3 6" id="KW-0808">Transferase</keyword>
<feature type="site" description="Involved in the stabilization of negative charge on the oxyanion by the formation of the oxyanion hole" evidence="6">
    <location>
        <position position="123"/>
    </location>
</feature>
<feature type="active site" description="Nucleophile" evidence="6">
    <location>
        <position position="196"/>
    </location>
</feature>
<keyword evidence="4 6" id="KW-0068">Autocatalytic cleavage</keyword>
<keyword evidence="6" id="KW-0055">Arginine biosynthesis</keyword>
<dbReference type="InterPro" id="IPR016117">
    <property type="entry name" value="ArgJ-like_dom_sf"/>
</dbReference>
<comment type="caution">
    <text evidence="7">The sequence shown here is derived from an EMBL/GenBank/DDBJ whole genome shotgun (WGS) entry which is preliminary data.</text>
</comment>
<feature type="chain" id="PRO_5044926680" description="Arginine biosynthesis bifunctional protein ArgJ beta chain" evidence="6">
    <location>
        <begin position="196"/>
        <end position="411"/>
    </location>
</feature>
<comment type="function">
    <text evidence="6">Catalyzes two activities which are involved in the cyclic version of arginine biosynthesis: the synthesis of N-acetylglutamate from glutamate and acetyl-CoA as the acetyl donor, and of ornithine by transacetylation between N(2)-acetylornithine and glutamate.</text>
</comment>
<comment type="subunit">
    <text evidence="2 6">Heterotetramer of two alpha and two beta chains.</text>
</comment>
<dbReference type="NCBIfam" id="NF003802">
    <property type="entry name" value="PRK05388.1"/>
    <property type="match status" value="1"/>
</dbReference>
<sequence>MAKTIPTSPLAVEMPALPAVAGVKLGTAAAGIRYQGRDDLMMMEFVAGTTVAGVFTQSKCPGAPVDWCRRALRGGTARAVVVNAGNANVFTGKAGEEAARLSAEAAAQLSGCDAGEVFLASTGVIGEVLPHAKLTAALPALHGTLAPDNWAAAARGIMTTDTFPKAATRTARIGEGTVTIVGIAKGSGMVAPDMATMLSFVATDAKLPQAVLQSCLKRAVDGSFNCTTVDSDTSTSDTVLLFATGQAEHARVSRLSGGVLTEFQAALDELLHDLALQVVRDGEGAQKLIKVEVTGAVTDASAKRVAMAVANSPLVKTAIAGEDANWGRIVMAVGKAGEPADRDRLSVAVGGTWMARDGGLVPGYDEAPVVAHMKGREIDIAVDLDLGRGSATVWTCDLTHGYIDINGSYRS</sequence>
<dbReference type="RefSeq" id="WP_377044562.1">
    <property type="nucleotide sequence ID" value="NZ_JBHLUN010000007.1"/>
</dbReference>
<dbReference type="EC" id="2.3.1.1" evidence="6"/>
<comment type="subcellular location">
    <subcellularLocation>
        <location evidence="6">Cytoplasm</location>
    </subcellularLocation>
</comment>
<dbReference type="Proteomes" id="UP001589865">
    <property type="component" value="Unassembled WGS sequence"/>
</dbReference>
<organism evidence="7 8">
    <name type="scientific">Roseomonas elaeocarpi</name>
    <dbReference type="NCBI Taxonomy" id="907779"/>
    <lineage>
        <taxon>Bacteria</taxon>
        <taxon>Pseudomonadati</taxon>
        <taxon>Pseudomonadota</taxon>
        <taxon>Alphaproteobacteria</taxon>
        <taxon>Acetobacterales</taxon>
        <taxon>Roseomonadaceae</taxon>
        <taxon>Roseomonas</taxon>
    </lineage>
</organism>
<feature type="binding site" evidence="6">
    <location>
        <position position="159"/>
    </location>
    <ligand>
        <name>substrate</name>
    </ligand>
</feature>
<dbReference type="NCBIfam" id="TIGR00120">
    <property type="entry name" value="ArgJ"/>
    <property type="match status" value="1"/>
</dbReference>
<feature type="binding site" evidence="6">
    <location>
        <position position="185"/>
    </location>
    <ligand>
        <name>substrate</name>
    </ligand>
</feature>
<keyword evidence="6" id="KW-0511">Multifunctional enzyme</keyword>
<name>A0ABV6JSW0_9PROT</name>
<keyword evidence="5 6" id="KW-0012">Acyltransferase</keyword>
<keyword evidence="6" id="KW-0963">Cytoplasm</keyword>
<evidence type="ECO:0000256" key="4">
    <source>
        <dbReference type="ARBA" id="ARBA00022813"/>
    </source>
</evidence>
<comment type="catalytic activity">
    <reaction evidence="6">
        <text>L-glutamate + acetyl-CoA = N-acetyl-L-glutamate + CoA + H(+)</text>
        <dbReference type="Rhea" id="RHEA:24292"/>
        <dbReference type="ChEBI" id="CHEBI:15378"/>
        <dbReference type="ChEBI" id="CHEBI:29985"/>
        <dbReference type="ChEBI" id="CHEBI:44337"/>
        <dbReference type="ChEBI" id="CHEBI:57287"/>
        <dbReference type="ChEBI" id="CHEBI:57288"/>
        <dbReference type="EC" id="2.3.1.1"/>
    </reaction>
</comment>
<dbReference type="HAMAP" id="MF_01106">
    <property type="entry name" value="ArgJ"/>
    <property type="match status" value="1"/>
</dbReference>
<dbReference type="Pfam" id="PF01960">
    <property type="entry name" value="ArgJ"/>
    <property type="match status" value="1"/>
</dbReference>
<feature type="binding site" evidence="6">
    <location>
        <position position="411"/>
    </location>
    <ligand>
        <name>substrate</name>
    </ligand>
</feature>
<dbReference type="Gene3D" id="3.60.70.12">
    <property type="entry name" value="L-amino peptidase D-ALA esterase/amidase"/>
    <property type="match status" value="1"/>
</dbReference>
<proteinExistence type="inferred from homology"/>
<dbReference type="EMBL" id="JBHLUN010000007">
    <property type="protein sequence ID" value="MFC0408814.1"/>
    <property type="molecule type" value="Genomic_DNA"/>
</dbReference>
<dbReference type="SUPFAM" id="SSF56266">
    <property type="entry name" value="DmpA/ArgJ-like"/>
    <property type="match status" value="1"/>
</dbReference>
<feature type="site" description="Involved in the stabilization of negative charge on the oxyanion by the formation of the oxyanion hole" evidence="6">
    <location>
        <position position="122"/>
    </location>
</feature>
<evidence type="ECO:0000313" key="7">
    <source>
        <dbReference type="EMBL" id="MFC0408814.1"/>
    </source>
</evidence>
<comment type="pathway">
    <text evidence="6">Amino-acid biosynthesis; L-arginine biosynthesis; L-ornithine and N-acetyl-L-glutamate from L-glutamate and N(2)-acetyl-L-ornithine (cyclic): step 1/1.</text>
</comment>